<dbReference type="EMBL" id="CAOQHR010000005">
    <property type="protein sequence ID" value="CAI6334818.1"/>
    <property type="molecule type" value="Genomic_DNA"/>
</dbReference>
<reference evidence="1" key="1">
    <citation type="submission" date="2023-01" db="EMBL/GenBank/DDBJ databases">
        <authorList>
            <person name="Van Ghelder C."/>
            <person name="Rancurel C."/>
        </authorList>
    </citation>
    <scope>NUCLEOTIDE SEQUENCE</scope>
    <source>
        <strain evidence="1">CNCM I-4278</strain>
    </source>
</reference>
<gene>
    <name evidence="1" type="ORF">PDIGIT_LOCUS7887</name>
</gene>
<name>A0A9W4XKD3_9PLEO</name>
<comment type="caution">
    <text evidence="1">The sequence shown here is derived from an EMBL/GenBank/DDBJ whole genome shotgun (WGS) entry which is preliminary data.</text>
</comment>
<organism evidence="1 2">
    <name type="scientific">Periconia digitata</name>
    <dbReference type="NCBI Taxonomy" id="1303443"/>
    <lineage>
        <taxon>Eukaryota</taxon>
        <taxon>Fungi</taxon>
        <taxon>Dikarya</taxon>
        <taxon>Ascomycota</taxon>
        <taxon>Pezizomycotina</taxon>
        <taxon>Dothideomycetes</taxon>
        <taxon>Pleosporomycetidae</taxon>
        <taxon>Pleosporales</taxon>
        <taxon>Massarineae</taxon>
        <taxon>Periconiaceae</taxon>
        <taxon>Periconia</taxon>
    </lineage>
</organism>
<dbReference type="AlphaFoldDB" id="A0A9W4XKD3"/>
<accession>A0A9W4XKD3</accession>
<evidence type="ECO:0000313" key="1">
    <source>
        <dbReference type="EMBL" id="CAI6334818.1"/>
    </source>
</evidence>
<sequence length="60" mass="6670">MRMTPGKIDGIIQRHRSSACGSHGTYSELCSPVASDNPWCMAELIAFANARLRQRYLSTI</sequence>
<protein>
    <submittedName>
        <fullName evidence="1">Uncharacterized protein</fullName>
    </submittedName>
</protein>
<dbReference type="Proteomes" id="UP001152607">
    <property type="component" value="Unassembled WGS sequence"/>
</dbReference>
<proteinExistence type="predicted"/>
<keyword evidence="2" id="KW-1185">Reference proteome</keyword>
<evidence type="ECO:0000313" key="2">
    <source>
        <dbReference type="Proteomes" id="UP001152607"/>
    </source>
</evidence>